<accession>A0A9P4M998</accession>
<comment type="similarity">
    <text evidence="1">Belongs to the FAH family.</text>
</comment>
<protein>
    <recommendedName>
        <fullName evidence="3">Fumarylacetoacetase-like C-terminal domain-containing protein</fullName>
    </recommendedName>
</protein>
<dbReference type="FunFam" id="3.90.850.10:FF:000002">
    <property type="entry name" value="2-hydroxyhepta-2,4-diene-1,7-dioate isomerase"/>
    <property type="match status" value="1"/>
</dbReference>
<evidence type="ECO:0000259" key="3">
    <source>
        <dbReference type="Pfam" id="PF01557"/>
    </source>
</evidence>
<dbReference type="Proteomes" id="UP000799772">
    <property type="component" value="Unassembled WGS sequence"/>
</dbReference>
<dbReference type="Pfam" id="PF01557">
    <property type="entry name" value="FAA_hydrolase"/>
    <property type="match status" value="1"/>
</dbReference>
<keyword evidence="5" id="KW-1185">Reference proteome</keyword>
<dbReference type="GO" id="GO:0050163">
    <property type="term" value="F:oxaloacetate tautomerase activity"/>
    <property type="evidence" value="ECO:0007669"/>
    <property type="project" value="UniProtKB-ARBA"/>
</dbReference>
<dbReference type="AlphaFoldDB" id="A0A9P4M998"/>
<dbReference type="PANTHER" id="PTHR11820">
    <property type="entry name" value="ACYLPYRUVASE"/>
    <property type="match status" value="1"/>
</dbReference>
<proteinExistence type="inferred from homology"/>
<dbReference type="InterPro" id="IPR036663">
    <property type="entry name" value="Fumarylacetoacetase_C_sf"/>
</dbReference>
<comment type="caution">
    <text evidence="4">The sequence shown here is derived from an EMBL/GenBank/DDBJ whole genome shotgun (WGS) entry which is preliminary data.</text>
</comment>
<keyword evidence="2" id="KW-0479">Metal-binding</keyword>
<dbReference type="PANTHER" id="PTHR11820:SF112">
    <property type="entry name" value="FUMARYLACETOACETATE HYDROLASE FAMILY PROTEIN (AFU_ORTHOLOGUE AFUA_1G02370)-RELATED"/>
    <property type="match status" value="1"/>
</dbReference>
<dbReference type="InterPro" id="IPR011234">
    <property type="entry name" value="Fumarylacetoacetase-like_C"/>
</dbReference>
<dbReference type="EMBL" id="ML978126">
    <property type="protein sequence ID" value="KAF2099147.1"/>
    <property type="molecule type" value="Genomic_DNA"/>
</dbReference>
<dbReference type="GO" id="GO:0006107">
    <property type="term" value="P:oxaloacetate metabolic process"/>
    <property type="evidence" value="ECO:0007669"/>
    <property type="project" value="UniProtKB-ARBA"/>
</dbReference>
<gene>
    <name evidence="4" type="ORF">NA57DRAFT_56768</name>
</gene>
<dbReference type="OrthoDB" id="411064at2759"/>
<dbReference type="SUPFAM" id="SSF56529">
    <property type="entry name" value="FAH"/>
    <property type="match status" value="1"/>
</dbReference>
<dbReference type="Gene3D" id="3.90.850.10">
    <property type="entry name" value="Fumarylacetoacetase-like, C-terminal domain"/>
    <property type="match status" value="1"/>
</dbReference>
<reference evidence="4" key="1">
    <citation type="journal article" date="2020" name="Stud. Mycol.">
        <title>101 Dothideomycetes genomes: a test case for predicting lifestyles and emergence of pathogens.</title>
        <authorList>
            <person name="Haridas S."/>
            <person name="Albert R."/>
            <person name="Binder M."/>
            <person name="Bloem J."/>
            <person name="Labutti K."/>
            <person name="Salamov A."/>
            <person name="Andreopoulos B."/>
            <person name="Baker S."/>
            <person name="Barry K."/>
            <person name="Bills G."/>
            <person name="Bluhm B."/>
            <person name="Cannon C."/>
            <person name="Castanera R."/>
            <person name="Culley D."/>
            <person name="Daum C."/>
            <person name="Ezra D."/>
            <person name="Gonzalez J."/>
            <person name="Henrissat B."/>
            <person name="Kuo A."/>
            <person name="Liang C."/>
            <person name="Lipzen A."/>
            <person name="Lutzoni F."/>
            <person name="Magnuson J."/>
            <person name="Mondo S."/>
            <person name="Nolan M."/>
            <person name="Ohm R."/>
            <person name="Pangilinan J."/>
            <person name="Park H.-J."/>
            <person name="Ramirez L."/>
            <person name="Alfaro M."/>
            <person name="Sun H."/>
            <person name="Tritt A."/>
            <person name="Yoshinaga Y."/>
            <person name="Zwiers L.-H."/>
            <person name="Turgeon B."/>
            <person name="Goodwin S."/>
            <person name="Spatafora J."/>
            <person name="Crous P."/>
            <person name="Grigoriev I."/>
        </authorList>
    </citation>
    <scope>NUCLEOTIDE SEQUENCE</scope>
    <source>
        <strain evidence="4">CBS 133067</strain>
    </source>
</reference>
<organism evidence="4 5">
    <name type="scientific">Rhizodiscina lignyota</name>
    <dbReference type="NCBI Taxonomy" id="1504668"/>
    <lineage>
        <taxon>Eukaryota</taxon>
        <taxon>Fungi</taxon>
        <taxon>Dikarya</taxon>
        <taxon>Ascomycota</taxon>
        <taxon>Pezizomycotina</taxon>
        <taxon>Dothideomycetes</taxon>
        <taxon>Pleosporomycetidae</taxon>
        <taxon>Aulographales</taxon>
        <taxon>Rhizodiscinaceae</taxon>
        <taxon>Rhizodiscina</taxon>
    </lineage>
</organism>
<evidence type="ECO:0000313" key="4">
    <source>
        <dbReference type="EMBL" id="KAF2099147.1"/>
    </source>
</evidence>
<evidence type="ECO:0000256" key="1">
    <source>
        <dbReference type="ARBA" id="ARBA00010211"/>
    </source>
</evidence>
<dbReference type="GO" id="GO:0046872">
    <property type="term" value="F:metal ion binding"/>
    <property type="evidence" value="ECO:0007669"/>
    <property type="project" value="UniProtKB-KW"/>
</dbReference>
<name>A0A9P4M998_9PEZI</name>
<evidence type="ECO:0000256" key="2">
    <source>
        <dbReference type="ARBA" id="ARBA00022723"/>
    </source>
</evidence>
<sequence>MATFSRLVRFLAKDGRTYYGDAILPPGVTDIGKITQARVLRGSPWSKFEVTDRIADVRLLLTPLDRSDIGTVRCLGLNYAEHAKESGNPLPKYPVLFYKPITAVTGPFDPIPLSSPTLEVEGVDYECELVAIIGKECRGVSESEALDYVAGYTVGNDVSHREWQKYRGGSQWSLGKGYDGWAPMGPGIVSSKIIKDPQKLRIMTKLNGRVVQDSNTADMIFGVAETISFLSQGHTLLPGDLIFTGTPQGVGMAMNPPLYMKDGDVVEVYLEGVGSCVNTVENEKPRPRL</sequence>
<evidence type="ECO:0000313" key="5">
    <source>
        <dbReference type="Proteomes" id="UP000799772"/>
    </source>
</evidence>
<feature type="domain" description="Fumarylacetoacetase-like C-terminal" evidence="3">
    <location>
        <begin position="72"/>
        <end position="280"/>
    </location>
</feature>